<feature type="domain" description="Ferric siderophore reductase C-terminal" evidence="2">
    <location>
        <begin position="236"/>
        <end position="257"/>
    </location>
</feature>
<evidence type="ECO:0000259" key="2">
    <source>
        <dbReference type="Pfam" id="PF11575"/>
    </source>
</evidence>
<dbReference type="InterPro" id="IPR024726">
    <property type="entry name" value="FhuF_C"/>
</dbReference>
<proteinExistence type="predicted"/>
<reference evidence="3 4" key="1">
    <citation type="submission" date="2021-02" db="EMBL/GenBank/DDBJ databases">
        <title>The genome of Marinomonas foliarum JZW.</title>
        <authorList>
            <person name="Sun M."/>
        </authorList>
    </citation>
    <scope>NUCLEOTIDE SEQUENCE [LARGE SCALE GENOMIC DNA]</scope>
    <source>
        <strain evidence="3 4">JZW</strain>
    </source>
</reference>
<dbReference type="Pfam" id="PF06276">
    <property type="entry name" value="FhuF"/>
    <property type="match status" value="1"/>
</dbReference>
<feature type="domain" description="Aerobactin siderophore biosynthesis IucA/IucC-like C-terminal" evidence="1">
    <location>
        <begin position="69"/>
        <end position="225"/>
    </location>
</feature>
<keyword evidence="4" id="KW-1185">Reference proteome</keyword>
<dbReference type="InterPro" id="IPR022770">
    <property type="entry name" value="IucA/IucC-like_C"/>
</dbReference>
<gene>
    <name evidence="3" type="ORF">JSY38_10900</name>
</gene>
<dbReference type="Proteomes" id="UP000644167">
    <property type="component" value="Chromosome"/>
</dbReference>
<dbReference type="RefSeq" id="WP_205113248.1">
    <property type="nucleotide sequence ID" value="NZ_CP070273.1"/>
</dbReference>
<dbReference type="EMBL" id="CP070273">
    <property type="protein sequence ID" value="QRV22588.1"/>
    <property type="molecule type" value="Genomic_DNA"/>
</dbReference>
<dbReference type="Pfam" id="PF11575">
    <property type="entry name" value="FhuF_C"/>
    <property type="match status" value="1"/>
</dbReference>
<sequence length="267" mass="30546">MFKQDNKHALLSAEWEVLAGFGLKAYQQDEPLAIDSNKLLDDDLCLETLRNIMPELGAPNLKITASLVIKRVAFLTLAPFLYAMSGFDKGLDGSIENSVFEYPLDNRIWQSKMPLKNTSVSVLESSDNEARDAWRDEILSKVFSGHLTLLVEQFYRLTKVSRRVLWENIAVRVFSIYEQRILTNIAEEKRAIAEADYAYLLDKSTTDLFGLNENPLMVFYRDKQLTALSENPVRVRRTCCFYYQATEPPVYCGSCPLPLKKKRTTPP</sequence>
<protein>
    <submittedName>
        <fullName evidence="3">(2Fe-2S)-binding protein</fullName>
    </submittedName>
</protein>
<evidence type="ECO:0000313" key="4">
    <source>
        <dbReference type="Proteomes" id="UP000644167"/>
    </source>
</evidence>
<evidence type="ECO:0000313" key="3">
    <source>
        <dbReference type="EMBL" id="QRV22588.1"/>
    </source>
</evidence>
<organism evidence="3 4">
    <name type="scientific">Marinomonas foliarum</name>
    <dbReference type="NCBI Taxonomy" id="491950"/>
    <lineage>
        <taxon>Bacteria</taxon>
        <taxon>Pseudomonadati</taxon>
        <taxon>Pseudomonadota</taxon>
        <taxon>Gammaproteobacteria</taxon>
        <taxon>Oceanospirillales</taxon>
        <taxon>Oceanospirillaceae</taxon>
        <taxon>Marinomonas</taxon>
    </lineage>
</organism>
<name>A0ABX7IJS8_9GAMM</name>
<evidence type="ECO:0000259" key="1">
    <source>
        <dbReference type="Pfam" id="PF06276"/>
    </source>
</evidence>
<accession>A0ABX7IJS8</accession>